<dbReference type="Gene3D" id="3.90.660.10">
    <property type="match status" value="2"/>
</dbReference>
<feature type="compositionally biased region" description="Acidic residues" evidence="1">
    <location>
        <begin position="71"/>
        <end position="87"/>
    </location>
</feature>
<evidence type="ECO:0000256" key="1">
    <source>
        <dbReference type="SAM" id="MobiDB-lite"/>
    </source>
</evidence>
<name>A0ABN8BBE3_CHISP</name>
<dbReference type="InterPro" id="IPR050703">
    <property type="entry name" value="Flavin_MAO"/>
</dbReference>
<protein>
    <recommendedName>
        <fullName evidence="5">Amine oxidase domain-containing protein</fullName>
    </recommendedName>
</protein>
<sequence length="552" mass="62917">MVKKIHKSFEVGSDSNNIQADVIILGCSLPGIVTAHKLKKKFGNTMDIVVLDIAGTPKMISKCNVSFLTDEEEEETMESTEEEEEDNTEIHANDSMARHFLTKYAKELNIPLPECILGPYSKPNLNKLFQHRNGNTVECSADFHDFGYLNFTEKLELNQFQARLDHSMKNMFRYFEGDKESERKKLLYYDQTTMEQYICDSLLFSTSREIMRTTVRLVCGVPADSVSILFYLHQCYRTSSSRNHLDGDNTRLREKLLGYCRKRLVSQLEQSIEEITLPIKSIKEIRTYSDEQVILLTMMGETNYICNLLAMALRPDELRKIKVEDQLLSKKHAAISGAMSRGRAKKFVIEYDNNFWAAQGYSGDIFSVRGPIIWAMEKPNLSTTGSLGRYVSLIGYLKVKDNNRNASNNKSAVIEQLVKLFGPEAEKTISYKETEIADVFVPRCGDYVALRKFTGEVNTKLLEWSALDIFADGDVVSALQAGHAAYLHLLTYLRPQAQTFEDLSTANWPTVLNTDAAEDLLSYMNYKQSIRIVVYAAVIFIGFRLIRGYMQK</sequence>
<feature type="region of interest" description="Disordered" evidence="1">
    <location>
        <begin position="71"/>
        <end position="92"/>
    </location>
</feature>
<dbReference type="Proteomes" id="UP001153292">
    <property type="component" value="Chromosome 4"/>
</dbReference>
<dbReference type="PANTHER" id="PTHR43563:SF14">
    <property type="entry name" value="AMINE OXIDASE"/>
    <property type="match status" value="1"/>
</dbReference>
<evidence type="ECO:0000256" key="2">
    <source>
        <dbReference type="SAM" id="Phobius"/>
    </source>
</evidence>
<proteinExistence type="predicted"/>
<organism evidence="3 4">
    <name type="scientific">Chilo suppressalis</name>
    <name type="common">Asiatic rice borer moth</name>
    <dbReference type="NCBI Taxonomy" id="168631"/>
    <lineage>
        <taxon>Eukaryota</taxon>
        <taxon>Metazoa</taxon>
        <taxon>Ecdysozoa</taxon>
        <taxon>Arthropoda</taxon>
        <taxon>Hexapoda</taxon>
        <taxon>Insecta</taxon>
        <taxon>Pterygota</taxon>
        <taxon>Neoptera</taxon>
        <taxon>Endopterygota</taxon>
        <taxon>Lepidoptera</taxon>
        <taxon>Glossata</taxon>
        <taxon>Ditrysia</taxon>
        <taxon>Pyraloidea</taxon>
        <taxon>Crambidae</taxon>
        <taxon>Crambinae</taxon>
        <taxon>Chilo</taxon>
    </lineage>
</organism>
<dbReference type="EMBL" id="OU963897">
    <property type="protein sequence ID" value="CAH0405133.1"/>
    <property type="molecule type" value="Genomic_DNA"/>
</dbReference>
<keyword evidence="4" id="KW-1185">Reference proteome</keyword>
<evidence type="ECO:0000313" key="4">
    <source>
        <dbReference type="Proteomes" id="UP001153292"/>
    </source>
</evidence>
<accession>A0ABN8BBE3</accession>
<feature type="transmembrane region" description="Helical" evidence="2">
    <location>
        <begin position="529"/>
        <end position="546"/>
    </location>
</feature>
<keyword evidence="2" id="KW-0472">Membrane</keyword>
<gene>
    <name evidence="3" type="ORF">CHILSU_LOCUS8486</name>
</gene>
<dbReference type="SUPFAM" id="SSF54373">
    <property type="entry name" value="FAD-linked reductases, C-terminal domain"/>
    <property type="match status" value="1"/>
</dbReference>
<evidence type="ECO:0000313" key="3">
    <source>
        <dbReference type="EMBL" id="CAH0405133.1"/>
    </source>
</evidence>
<keyword evidence="2" id="KW-1133">Transmembrane helix</keyword>
<reference evidence="3" key="1">
    <citation type="submission" date="2021-12" db="EMBL/GenBank/DDBJ databases">
        <authorList>
            <person name="King R."/>
        </authorList>
    </citation>
    <scope>NUCLEOTIDE SEQUENCE</scope>
</reference>
<keyword evidence="2" id="KW-0812">Transmembrane</keyword>
<evidence type="ECO:0008006" key="5">
    <source>
        <dbReference type="Google" id="ProtNLM"/>
    </source>
</evidence>
<dbReference type="PANTHER" id="PTHR43563">
    <property type="entry name" value="AMINE OXIDASE"/>
    <property type="match status" value="1"/>
</dbReference>